<dbReference type="SUPFAM" id="SSF54695">
    <property type="entry name" value="POZ domain"/>
    <property type="match status" value="2"/>
</dbReference>
<accession>A0ABS2Y093</accession>
<evidence type="ECO:0000259" key="2">
    <source>
        <dbReference type="PROSITE" id="PS50097"/>
    </source>
</evidence>
<gene>
    <name evidence="3" type="primary">Rhobtb3</name>
    <name evidence="3" type="ORF">GTO93_0011715</name>
</gene>
<dbReference type="Gene3D" id="3.30.710.10">
    <property type="entry name" value="Potassium Channel Kv1.1, Chain A"/>
    <property type="match status" value="2"/>
</dbReference>
<evidence type="ECO:0000313" key="4">
    <source>
        <dbReference type="Proteomes" id="UP001166093"/>
    </source>
</evidence>
<feature type="region of interest" description="Disordered" evidence="1">
    <location>
        <begin position="91"/>
        <end position="117"/>
    </location>
</feature>
<dbReference type="InterPro" id="IPR000210">
    <property type="entry name" value="BTB/POZ_dom"/>
</dbReference>
<reference evidence="3" key="1">
    <citation type="journal article" date="2021" name="Cell">
        <title>Tracing the genetic footprints of vertebrate landing in non-teleost ray-finned fishes.</title>
        <authorList>
            <person name="Bi X."/>
            <person name="Wang K."/>
            <person name="Yang L."/>
            <person name="Pan H."/>
            <person name="Jiang H."/>
            <person name="Wei Q."/>
            <person name="Fang M."/>
            <person name="Yu H."/>
            <person name="Zhu C."/>
            <person name="Cai Y."/>
            <person name="He Y."/>
            <person name="Gan X."/>
            <person name="Zeng H."/>
            <person name="Yu D."/>
            <person name="Zhu Y."/>
            <person name="Jiang H."/>
            <person name="Qiu Q."/>
            <person name="Yang H."/>
            <person name="Zhang Y.E."/>
            <person name="Wang W."/>
            <person name="Zhu M."/>
            <person name="He S."/>
            <person name="Zhang G."/>
        </authorList>
    </citation>
    <scope>NUCLEOTIDE SEQUENCE</scope>
    <source>
        <strain evidence="3">Pddl_001</strain>
    </source>
</reference>
<organism evidence="3 4">
    <name type="scientific">Polyodon spathula</name>
    <name type="common">North American paddlefish</name>
    <name type="synonym">Squalus spathula</name>
    <dbReference type="NCBI Taxonomy" id="7913"/>
    <lineage>
        <taxon>Eukaryota</taxon>
        <taxon>Metazoa</taxon>
        <taxon>Chordata</taxon>
        <taxon>Craniata</taxon>
        <taxon>Vertebrata</taxon>
        <taxon>Euteleostomi</taxon>
        <taxon>Actinopterygii</taxon>
        <taxon>Chondrostei</taxon>
        <taxon>Acipenseriformes</taxon>
        <taxon>Polyodontidae</taxon>
        <taxon>Polyodon</taxon>
    </lineage>
</organism>
<keyword evidence="4" id="KW-1185">Reference proteome</keyword>
<dbReference type="Pfam" id="PF00651">
    <property type="entry name" value="BTB"/>
    <property type="match status" value="1"/>
</dbReference>
<comment type="caution">
    <text evidence="3">The sequence shown here is derived from an EMBL/GenBank/DDBJ whole genome shotgun (WGS) entry which is preliminary data.</text>
</comment>
<feature type="non-terminal residue" evidence="3">
    <location>
        <position position="1"/>
    </location>
</feature>
<dbReference type="SMART" id="SM00225">
    <property type="entry name" value="BTB"/>
    <property type="match status" value="1"/>
</dbReference>
<feature type="non-terminal residue" evidence="3">
    <location>
        <position position="524"/>
    </location>
</feature>
<dbReference type="Proteomes" id="UP001166093">
    <property type="component" value="Unassembled WGS sequence"/>
</dbReference>
<proteinExistence type="predicted"/>
<evidence type="ECO:0000256" key="1">
    <source>
        <dbReference type="SAM" id="MobiDB-lite"/>
    </source>
</evidence>
<dbReference type="EMBL" id="JAAWVQ010093448">
    <property type="protein sequence ID" value="MBN3279895.1"/>
    <property type="molecule type" value="Genomic_DNA"/>
</dbReference>
<name>A0ABS2Y093_POLSP</name>
<sequence>MIKRLLNQWTVPIIIAAVGARQNDEGPPCTCPLCTSDKGSCVPACEGLQLSKELGATYLELHTLNDFYAGKYFGGVLEYFIVQCLNQKSSEKNKKKRRKSNGPNPPRLEQPAKLPTVKAEDSSYSSDLLKLLGSSQCADVTFCSEGHGRELARAHKVVLCSASPVFLLLLGVVAGAAGEESCSPSAVKAALNLFSVRDSSTGFPTDPTTRSRHPGGTPTRVFVKDPLLCSCLSETLRFVYSGARASEDNAAPGQACRRPARLQGLLVHGASQWNELEESIRKRLKSVQEIEELLGKVKFLLGYEKGSTEQAPLRHSTCHSTPLGHFFNSPVLTDVIFKVQGVLMPAHRAVLAARCEVMAAMFNGNYAEANSSVVPIHSVSKDTFLSFLEYLYTDTCCPASVSQATALLVCAEMYQVPRLQHICEVCIITHLQSMPSRELASTNLSVVNLLRKAKFHNAVQLSAWLLHFIASSYLIFSQKPDFLDLAEDERDFIEEHRWPSSRYVQELAEFRQHVQVRRLLCTVM</sequence>
<dbReference type="InterPro" id="IPR011333">
    <property type="entry name" value="SKP1/BTB/POZ_sf"/>
</dbReference>
<dbReference type="PROSITE" id="PS50097">
    <property type="entry name" value="BTB"/>
    <property type="match status" value="1"/>
</dbReference>
<protein>
    <submittedName>
        <fullName evidence="3">RHBT3 protein</fullName>
    </submittedName>
</protein>
<dbReference type="PANTHER" id="PTHR24413">
    <property type="entry name" value="SPECKLE-TYPE POZ PROTEIN"/>
    <property type="match status" value="1"/>
</dbReference>
<dbReference type="CDD" id="cd18532">
    <property type="entry name" value="BACK_RHOBTB3"/>
    <property type="match status" value="1"/>
</dbReference>
<evidence type="ECO:0000313" key="3">
    <source>
        <dbReference type="EMBL" id="MBN3279895.1"/>
    </source>
</evidence>
<feature type="domain" description="BTB" evidence="2">
    <location>
        <begin position="333"/>
        <end position="394"/>
    </location>
</feature>